<gene>
    <name evidence="2" type="ORF">IscW_ISCW006123</name>
</gene>
<evidence type="ECO:0000256" key="1">
    <source>
        <dbReference type="SAM" id="MobiDB-lite"/>
    </source>
</evidence>
<dbReference type="PaxDb" id="6945-B7PQU6"/>
<accession>B7PQU6</accession>
<evidence type="ECO:0000313" key="2">
    <source>
        <dbReference type="EMBL" id="EEC08968.1"/>
    </source>
</evidence>
<organism>
    <name type="scientific">Ixodes scapularis</name>
    <name type="common">Black-legged tick</name>
    <name type="synonym">Deer tick</name>
    <dbReference type="NCBI Taxonomy" id="6945"/>
    <lineage>
        <taxon>Eukaryota</taxon>
        <taxon>Metazoa</taxon>
        <taxon>Ecdysozoa</taxon>
        <taxon>Arthropoda</taxon>
        <taxon>Chelicerata</taxon>
        <taxon>Arachnida</taxon>
        <taxon>Acari</taxon>
        <taxon>Parasitiformes</taxon>
        <taxon>Ixodida</taxon>
        <taxon>Ixodoidea</taxon>
        <taxon>Ixodidae</taxon>
        <taxon>Ixodinae</taxon>
        <taxon>Ixodes</taxon>
    </lineage>
</organism>
<feature type="compositionally biased region" description="Basic and acidic residues" evidence="1">
    <location>
        <begin position="49"/>
        <end position="64"/>
    </location>
</feature>
<proteinExistence type="predicted"/>
<name>B7PQU6_IXOSC</name>
<dbReference type="VEuPathDB" id="VectorBase:ISCW006123"/>
<feature type="non-terminal residue" evidence="2">
    <location>
        <position position="84"/>
    </location>
</feature>
<dbReference type="AlphaFoldDB" id="B7PQU6"/>
<sequence length="84" mass="8551">GPPAGKDAHTGAPLPAPACCGDGVCRGWSRSQAVSGPPAARPASPLRRARGEVRTSWRQVERRNARAATGGAPPRPCSSTRGPA</sequence>
<feature type="non-terminal residue" evidence="2">
    <location>
        <position position="1"/>
    </location>
</feature>
<feature type="region of interest" description="Disordered" evidence="1">
    <location>
        <begin position="30"/>
        <end position="84"/>
    </location>
</feature>
<dbReference type="HOGENOM" id="CLU_2549479_0_0_1"/>
<reference evidence="2" key="1">
    <citation type="submission" date="2008-03" db="EMBL/GenBank/DDBJ databases">
        <title>Annotation of Ixodes scapularis.</title>
        <authorList>
            <consortium name="Ixodes scapularis Genome Project Consortium"/>
            <person name="Caler E."/>
            <person name="Hannick L.I."/>
            <person name="Bidwell S."/>
            <person name="Joardar V."/>
            <person name="Thiagarajan M."/>
            <person name="Amedeo P."/>
            <person name="Galinsky K.J."/>
            <person name="Schobel S."/>
            <person name="Inman J."/>
            <person name="Hostetler J."/>
            <person name="Miller J."/>
            <person name="Hammond M."/>
            <person name="Megy K."/>
            <person name="Lawson D."/>
            <person name="Kodira C."/>
            <person name="Sutton G."/>
            <person name="Meyer J."/>
            <person name="Hill C.A."/>
            <person name="Birren B."/>
            <person name="Nene V."/>
            <person name="Collins F."/>
            <person name="Alarcon-Chaidez F."/>
            <person name="Wikel S."/>
            <person name="Strausberg R."/>
        </authorList>
    </citation>
    <scope>NUCLEOTIDE SEQUENCE [LARGE SCALE GENOMIC DNA]</scope>
    <source>
        <strain evidence="2">Wikel colony</strain>
    </source>
</reference>
<dbReference type="EMBL" id="DS767747">
    <property type="protein sequence ID" value="EEC08968.1"/>
    <property type="molecule type" value="Genomic_DNA"/>
</dbReference>
<feature type="compositionally biased region" description="Low complexity" evidence="1">
    <location>
        <begin position="37"/>
        <end position="46"/>
    </location>
</feature>
<protein>
    <submittedName>
        <fullName evidence="2">Uncharacterized protein</fullName>
    </submittedName>
</protein>